<feature type="region of interest" description="Disordered" evidence="23">
    <location>
        <begin position="479"/>
        <end position="548"/>
    </location>
</feature>
<feature type="compositionally biased region" description="Basic and acidic residues" evidence="23">
    <location>
        <begin position="57"/>
        <end position="69"/>
    </location>
</feature>
<feature type="compositionally biased region" description="Acidic residues" evidence="23">
    <location>
        <begin position="337"/>
        <end position="350"/>
    </location>
</feature>
<evidence type="ECO:0000256" key="7">
    <source>
        <dbReference type="ARBA" id="ARBA00022603"/>
    </source>
</evidence>
<evidence type="ECO:0000256" key="4">
    <source>
        <dbReference type="ARBA" id="ARBA00018517"/>
    </source>
</evidence>
<dbReference type="Pfam" id="PF09445">
    <property type="entry name" value="Methyltransf_15"/>
    <property type="match status" value="1"/>
</dbReference>
<dbReference type="SUPFAM" id="SSF53335">
    <property type="entry name" value="S-adenosyl-L-methionine-dependent methyltransferases"/>
    <property type="match status" value="1"/>
</dbReference>
<comment type="catalytic activity">
    <reaction evidence="17">
        <text>a 5'-end (N(7)-methyl 5'-triphosphoguanosine)-ribonucleoside in snRNA + S-adenosyl-L-methionine = a 5'-end (N(2),N(7)-dimethyl 5'-triphosphoguanosine)-ribonucleoside in snRNA + S-adenosyl-L-homocysteine + H(+)</text>
        <dbReference type="Rhea" id="RHEA:78471"/>
        <dbReference type="Rhea" id="RHEA-COMP:19085"/>
        <dbReference type="Rhea" id="RHEA-COMP:19087"/>
        <dbReference type="ChEBI" id="CHEBI:15378"/>
        <dbReference type="ChEBI" id="CHEBI:57856"/>
        <dbReference type="ChEBI" id="CHEBI:59789"/>
        <dbReference type="ChEBI" id="CHEBI:156461"/>
        <dbReference type="ChEBI" id="CHEBI:172880"/>
    </reaction>
    <physiologicalReaction direction="left-to-right" evidence="17">
        <dbReference type="Rhea" id="RHEA:78472"/>
    </physiologicalReaction>
</comment>
<dbReference type="PANTHER" id="PTHR14741:SF32">
    <property type="entry name" value="TRIMETHYLGUANOSINE SYNTHASE"/>
    <property type="match status" value="1"/>
</dbReference>
<feature type="compositionally biased region" description="Basic residues" evidence="23">
    <location>
        <begin position="451"/>
        <end position="461"/>
    </location>
</feature>
<feature type="region of interest" description="Disordered" evidence="23">
    <location>
        <begin position="249"/>
        <end position="357"/>
    </location>
</feature>
<evidence type="ECO:0000256" key="1">
    <source>
        <dbReference type="ARBA" id="ARBA00004408"/>
    </source>
</evidence>
<evidence type="ECO:0000256" key="20">
    <source>
        <dbReference type="ARBA" id="ARBA00064494"/>
    </source>
</evidence>
<keyword evidence="11" id="KW-0804">Transcription</keyword>
<feature type="compositionally biased region" description="Polar residues" evidence="23">
    <location>
        <begin position="156"/>
        <end position="168"/>
    </location>
</feature>
<dbReference type="AlphaFoldDB" id="A0A6A4WV02"/>
<evidence type="ECO:0000256" key="18">
    <source>
        <dbReference type="ARBA" id="ARBA00049790"/>
    </source>
</evidence>
<evidence type="ECO:0000256" key="6">
    <source>
        <dbReference type="ARBA" id="ARBA00022553"/>
    </source>
</evidence>
<evidence type="ECO:0000256" key="9">
    <source>
        <dbReference type="ARBA" id="ARBA00022691"/>
    </source>
</evidence>
<dbReference type="GO" id="GO:0071164">
    <property type="term" value="F:RNA cap trimethylguanosine synthase activity"/>
    <property type="evidence" value="ECO:0007669"/>
    <property type="project" value="TreeGrafter"/>
</dbReference>
<evidence type="ECO:0000313" key="24">
    <source>
        <dbReference type="EMBL" id="KAF0310987.1"/>
    </source>
</evidence>
<comment type="caution">
    <text evidence="24">The sequence shown here is derived from an EMBL/GenBank/DDBJ whole genome shotgun (WGS) entry which is preliminary data.</text>
</comment>
<dbReference type="FunFam" id="3.40.50.150:FF:000066">
    <property type="entry name" value="Trimethylguanosine synthase 1"/>
    <property type="match status" value="1"/>
</dbReference>
<comment type="catalytic activity">
    <reaction evidence="16">
        <text>a 5'-end (N(2),N(7)-dimethyl 5'-triphosphoguanosine)-ribonucleoside in snRNA + S-adenosyl-L-methionine = a 5'-end (N(2),N(2),N(7)-trimethyl 5'-triphosphoguanosine)-ribonucleoside in snRNA + S-adenosyl-L-homocysteine + H(+)</text>
        <dbReference type="Rhea" id="RHEA:78479"/>
        <dbReference type="Rhea" id="RHEA-COMP:19087"/>
        <dbReference type="Rhea" id="RHEA-COMP:19089"/>
        <dbReference type="ChEBI" id="CHEBI:15378"/>
        <dbReference type="ChEBI" id="CHEBI:57856"/>
        <dbReference type="ChEBI" id="CHEBI:59789"/>
        <dbReference type="ChEBI" id="CHEBI:167623"/>
        <dbReference type="ChEBI" id="CHEBI:172880"/>
    </reaction>
    <physiologicalReaction direction="left-to-right" evidence="16">
        <dbReference type="Rhea" id="RHEA:78480"/>
    </physiologicalReaction>
</comment>
<keyword evidence="8" id="KW-0808">Transferase</keyword>
<evidence type="ECO:0000256" key="19">
    <source>
        <dbReference type="ARBA" id="ARBA00057179"/>
    </source>
</evidence>
<evidence type="ECO:0000256" key="8">
    <source>
        <dbReference type="ARBA" id="ARBA00022679"/>
    </source>
</evidence>
<feature type="region of interest" description="Disordered" evidence="23">
    <location>
        <begin position="399"/>
        <end position="464"/>
    </location>
</feature>
<dbReference type="GO" id="GO:0005737">
    <property type="term" value="C:cytoplasm"/>
    <property type="evidence" value="ECO:0007669"/>
    <property type="project" value="UniProtKB-SubCell"/>
</dbReference>
<dbReference type="InterPro" id="IPR029063">
    <property type="entry name" value="SAM-dependent_MTases_sf"/>
</dbReference>
<evidence type="ECO:0000256" key="16">
    <source>
        <dbReference type="ARBA" id="ARBA00048763"/>
    </source>
</evidence>
<evidence type="ECO:0000313" key="25">
    <source>
        <dbReference type="Proteomes" id="UP000440578"/>
    </source>
</evidence>
<dbReference type="CDD" id="cd02440">
    <property type="entry name" value="AdoMet_MTases"/>
    <property type="match status" value="1"/>
</dbReference>
<organism evidence="24 25">
    <name type="scientific">Amphibalanus amphitrite</name>
    <name type="common">Striped barnacle</name>
    <name type="synonym">Balanus amphitrite</name>
    <dbReference type="NCBI Taxonomy" id="1232801"/>
    <lineage>
        <taxon>Eukaryota</taxon>
        <taxon>Metazoa</taxon>
        <taxon>Ecdysozoa</taxon>
        <taxon>Arthropoda</taxon>
        <taxon>Crustacea</taxon>
        <taxon>Multicrustacea</taxon>
        <taxon>Cirripedia</taxon>
        <taxon>Thoracica</taxon>
        <taxon>Thoracicalcarea</taxon>
        <taxon>Balanomorpha</taxon>
        <taxon>Balanoidea</taxon>
        <taxon>Balanidae</taxon>
        <taxon>Amphibalaninae</taxon>
        <taxon>Amphibalanus</taxon>
    </lineage>
</organism>
<evidence type="ECO:0000256" key="3">
    <source>
        <dbReference type="ARBA" id="ARBA00004604"/>
    </source>
</evidence>
<comment type="subcellular location">
    <subcellularLocation>
        <location evidence="2">Cytoplasm</location>
    </subcellularLocation>
    <subcellularLocation>
        <location evidence="1">Nucleus</location>
        <location evidence="1">Cajal body</location>
    </subcellularLocation>
    <subcellularLocation>
        <location evidence="3">Nucleus</location>
        <location evidence="3">Nucleolus</location>
    </subcellularLocation>
</comment>
<accession>A0A6A4WV02</accession>
<evidence type="ECO:0000256" key="13">
    <source>
        <dbReference type="ARBA" id="ARBA00025783"/>
    </source>
</evidence>
<evidence type="ECO:0000256" key="11">
    <source>
        <dbReference type="ARBA" id="ARBA00023163"/>
    </source>
</evidence>
<dbReference type="PANTHER" id="PTHR14741">
    <property type="entry name" value="S-ADENOSYLMETHIONINE-DEPENDENT METHYLTRANSFERASE RELATED"/>
    <property type="match status" value="1"/>
</dbReference>
<evidence type="ECO:0000256" key="10">
    <source>
        <dbReference type="ARBA" id="ARBA00023015"/>
    </source>
</evidence>
<keyword evidence="5" id="KW-0963">Cytoplasm</keyword>
<reference evidence="24 25" key="1">
    <citation type="submission" date="2019-07" db="EMBL/GenBank/DDBJ databases">
        <title>Draft genome assembly of a fouling barnacle, Amphibalanus amphitrite (Darwin, 1854): The first reference genome for Thecostraca.</title>
        <authorList>
            <person name="Kim W."/>
        </authorList>
    </citation>
    <scope>NUCLEOTIDE SEQUENCE [LARGE SCALE GENOMIC DNA]</scope>
    <source>
        <strain evidence="24">SNU_AA5</strain>
        <tissue evidence="24">Soma without cirri and trophi</tissue>
    </source>
</reference>
<comment type="catalytic activity">
    <reaction evidence="15">
        <text>a 5'-end (N(7)-methyl 5'-triphosphoguanosine)-ribonucleoside in snoRNA + S-adenosyl-L-methionine = a 5'-end (N(2),N(7)-dimethyl 5'-triphosphoguanosine)-ribonucleoside in snoRNA + S-adenosyl-L-homocysteine + H(+)</text>
        <dbReference type="Rhea" id="RHEA:78475"/>
        <dbReference type="Rhea" id="RHEA-COMP:19086"/>
        <dbReference type="Rhea" id="RHEA-COMP:19088"/>
        <dbReference type="ChEBI" id="CHEBI:15378"/>
        <dbReference type="ChEBI" id="CHEBI:57856"/>
        <dbReference type="ChEBI" id="CHEBI:59789"/>
        <dbReference type="ChEBI" id="CHEBI:156461"/>
        <dbReference type="ChEBI" id="CHEBI:172880"/>
    </reaction>
    <physiologicalReaction direction="left-to-right" evidence="15">
        <dbReference type="Rhea" id="RHEA:78476"/>
    </physiologicalReaction>
</comment>
<comment type="subunit">
    <text evidence="20">May form homooligomers. Interacts with CREBBP/CBP, EED/WAIT1, EP300/P300, NCOA6/PRIP, PPARBP/PBP and SMN.</text>
</comment>
<evidence type="ECO:0000256" key="23">
    <source>
        <dbReference type="SAM" id="MobiDB-lite"/>
    </source>
</evidence>
<feature type="compositionally biased region" description="Polar residues" evidence="23">
    <location>
        <begin position="479"/>
        <end position="494"/>
    </location>
</feature>
<keyword evidence="25" id="KW-1185">Reference proteome</keyword>
<keyword evidence="9" id="KW-0949">S-adenosyl-L-methionine</keyword>
<feature type="compositionally biased region" description="Low complexity" evidence="23">
    <location>
        <begin position="258"/>
        <end position="276"/>
    </location>
</feature>
<evidence type="ECO:0000256" key="22">
    <source>
        <dbReference type="ARBA" id="ARBA00081504"/>
    </source>
</evidence>
<dbReference type="GO" id="GO:0015030">
    <property type="term" value="C:Cajal body"/>
    <property type="evidence" value="ECO:0007669"/>
    <property type="project" value="UniProtKB-SubCell"/>
</dbReference>
<evidence type="ECO:0000256" key="14">
    <source>
        <dbReference type="ARBA" id="ARBA00047418"/>
    </source>
</evidence>
<evidence type="ECO:0000256" key="5">
    <source>
        <dbReference type="ARBA" id="ARBA00022490"/>
    </source>
</evidence>
<feature type="region of interest" description="Disordered" evidence="23">
    <location>
        <begin position="49"/>
        <end position="77"/>
    </location>
</feature>
<feature type="region of interest" description="Disordered" evidence="23">
    <location>
        <begin position="156"/>
        <end position="181"/>
    </location>
</feature>
<dbReference type="Gene3D" id="3.40.50.150">
    <property type="entry name" value="Vaccinia Virus protein VP39"/>
    <property type="match status" value="1"/>
</dbReference>
<proteinExistence type="inferred from homology"/>
<dbReference type="OrthoDB" id="194443at2759"/>
<sequence>MPGHWEELAGIFYVGEKKSETKNICFLSRQFLSDWRYLRMGEEADSMVPCDPNDCSPGKDDAADADDHTGSATGIKGRPMELYQAPLQEYSEEFVQDIEAMRAMGLPLSFTNRQAIDIDEEEWVATASEAPPPAPAAVTSHHVSVTSLEMDACVTSPRSAVSGSSEVTDQTEESVPSPGGLEWLRCDYGGGRGEPSLEWQVCEPRPGSADLQRAWEQHWAACGEAEVLRTWTEKYRDYIDPAYLEGTQDTAGHDSDAVADSAAASSTDTADPTTGDVSSGVTEDRLSSTERTSGAMCEDQVGVPASASDEPHSTSGLGDGQDGTKPTPGPSLSTAEDCQEGDQADVENESGPDAVKSEPQQFNWDELWQQHYQEVYNQMMASFTDGWGKETETTGVETAGNEANAGSGTDPKNGVDDVKDGVSVQKMPQDGMTNDVAVENTGQQEKELKSSGKKKKNMSSRKAKEMKLNSVGALLQQLASEPEPQQQQDPTVTAGSDVIGNEVNGSTVQLGDDAAAQPEKEKEDGKAREDHEEEEEEPTLSGPGTLSHAEGALTMLGFCHAPPADDDTRPKAAHVIYRQKRLKQKTRSLNMTKTAFKHDDLLKRPMPEEMRTSTELQKYWYQRYRLFSRFDEGIRLSGASWFSVTPEQIARHLADRCRADVIVDAFCGAGGNAIQFANTCERVIAVDIDPEQLALARHNAAVYGVQDRIEFLVGDFFQLAPRLRADAVFLSPPWGGPLYCDAPVYDMFRLDGTVDGRQMMSAARNITENIAVLAPRNANVHQLTELAGPGGQVEIEQNLLNGKIKTITAYYGDLIACGGGAS</sequence>
<evidence type="ECO:0000256" key="2">
    <source>
        <dbReference type="ARBA" id="ARBA00004496"/>
    </source>
</evidence>
<dbReference type="EMBL" id="VIIS01000274">
    <property type="protein sequence ID" value="KAF0310987.1"/>
    <property type="molecule type" value="Genomic_DNA"/>
</dbReference>
<dbReference type="Proteomes" id="UP000440578">
    <property type="component" value="Unassembled WGS sequence"/>
</dbReference>
<name>A0A6A4WV02_AMPAM</name>
<keyword evidence="6" id="KW-0597">Phosphoprotein</keyword>
<evidence type="ECO:0000256" key="12">
    <source>
        <dbReference type="ARBA" id="ARBA00023242"/>
    </source>
</evidence>
<evidence type="ECO:0000256" key="17">
    <source>
        <dbReference type="ARBA" id="ARBA00049075"/>
    </source>
</evidence>
<protein>
    <recommendedName>
        <fullName evidence="4">Trimethylguanosine synthase</fullName>
    </recommendedName>
    <alternativeName>
        <fullName evidence="18">Cap-specific guanine-N(2) methyltransferase</fullName>
    </alternativeName>
    <alternativeName>
        <fullName evidence="21">Nuclear receptor coactivator 6-interacting protein</fullName>
    </alternativeName>
    <alternativeName>
        <fullName evidence="22">PRIP-interacting protein with methyltransferase motif</fullName>
    </alternativeName>
</protein>
<comment type="catalytic activity">
    <reaction evidence="14">
        <text>a 5'-end (N(2),N(7)-dimethyl 5'-triphosphoguanosine)-ribonucleoside in snoRNA + S-adenosyl-L-methionine = a 5'-end (N(2),N(2),N(7)-trimethyl 5'-triphosphoguanosine)-ribonucleoside in snoRNA + S-adenosyl-L-homocysteine + H(+)</text>
        <dbReference type="Rhea" id="RHEA:78507"/>
        <dbReference type="Rhea" id="RHEA-COMP:19088"/>
        <dbReference type="Rhea" id="RHEA-COMP:19090"/>
        <dbReference type="ChEBI" id="CHEBI:15378"/>
        <dbReference type="ChEBI" id="CHEBI:57856"/>
        <dbReference type="ChEBI" id="CHEBI:59789"/>
        <dbReference type="ChEBI" id="CHEBI:167623"/>
        <dbReference type="ChEBI" id="CHEBI:172880"/>
    </reaction>
    <physiologicalReaction direction="left-to-right" evidence="14">
        <dbReference type="Rhea" id="RHEA:78508"/>
    </physiologicalReaction>
</comment>
<evidence type="ECO:0000256" key="15">
    <source>
        <dbReference type="ARBA" id="ARBA00048740"/>
    </source>
</evidence>
<comment type="function">
    <text evidence="19">Catalyzes the 2 serial methylation steps for the conversion of the 7-monomethylguanosine (m(7)G) caps of snRNAs and snoRNAs to a 2,2,7-trimethylguanosine (m(2,2,7)G) cap structure. The enzyme is specific for guanine, and N7 methylation must precede N2 methylation. Hypermethylation of the m7G cap of U snRNAs leads to their concentration in nuclear foci, their colocalization with coilin and the formation of canonical Cajal bodies (CBs). Plays a role in transcriptional regulation.</text>
</comment>
<keyword evidence="7" id="KW-0489">Methyltransferase</keyword>
<dbReference type="InterPro" id="IPR019012">
    <property type="entry name" value="RNA_cap_Gua-N2-MeTrfase"/>
</dbReference>
<keyword evidence="10" id="KW-0805">Transcription regulation</keyword>
<gene>
    <name evidence="24" type="ORF">FJT64_018142</name>
</gene>
<keyword evidence="12" id="KW-0539">Nucleus</keyword>
<evidence type="ECO:0000256" key="21">
    <source>
        <dbReference type="ARBA" id="ARBA00079339"/>
    </source>
</evidence>
<comment type="similarity">
    <text evidence="13">Belongs to the methyltransferase superfamily. Trimethylguanosine synthase family.</text>
</comment>
<feature type="compositionally biased region" description="Basic and acidic residues" evidence="23">
    <location>
        <begin position="518"/>
        <end position="530"/>
    </location>
</feature>
<dbReference type="GO" id="GO:0005730">
    <property type="term" value="C:nucleolus"/>
    <property type="evidence" value="ECO:0007669"/>
    <property type="project" value="UniProtKB-SubCell"/>
</dbReference>